<dbReference type="Pfam" id="PF17023">
    <property type="entry name" value="DUF5098"/>
    <property type="match status" value="1"/>
</dbReference>
<reference evidence="2 3" key="1">
    <citation type="submission" date="2018-10" db="EMBL/GenBank/DDBJ databases">
        <title>Draft genome sequence of the microsporidian Tubulinosema ratisbonensis.</title>
        <authorList>
            <person name="Polonais V."/>
            <person name="Peyretaillade E."/>
            <person name="Niehus S."/>
            <person name="Wawrzyniak I."/>
            <person name="Franchet A."/>
            <person name="Gaspin C."/>
            <person name="Reichstadt M."/>
            <person name="Belser C."/>
            <person name="Labadie K."/>
            <person name="Delbac F."/>
            <person name="Ferrandon D."/>
        </authorList>
    </citation>
    <scope>NUCLEOTIDE SEQUENCE [LARGE SCALE GENOMIC DNA]</scope>
    <source>
        <strain evidence="2 3">Franzen</strain>
    </source>
</reference>
<dbReference type="VEuPathDB" id="MicrosporidiaDB:TUBRATIS_17950"/>
<protein>
    <submittedName>
        <fullName evidence="2">Uncharacterized protein</fullName>
    </submittedName>
</protein>
<dbReference type="EMBL" id="RCSS01000425">
    <property type="protein sequence ID" value="RVD91740.1"/>
    <property type="molecule type" value="Genomic_DNA"/>
</dbReference>
<feature type="region of interest" description="Disordered" evidence="1">
    <location>
        <begin position="416"/>
        <end position="454"/>
    </location>
</feature>
<evidence type="ECO:0000313" key="3">
    <source>
        <dbReference type="Proteomes" id="UP000282876"/>
    </source>
</evidence>
<evidence type="ECO:0000313" key="2">
    <source>
        <dbReference type="EMBL" id="RVD91740.1"/>
    </source>
</evidence>
<dbReference type="AlphaFoldDB" id="A0A437AKP4"/>
<evidence type="ECO:0000256" key="1">
    <source>
        <dbReference type="SAM" id="MobiDB-lite"/>
    </source>
</evidence>
<gene>
    <name evidence="2" type="ORF">TUBRATIS_17950</name>
</gene>
<name>A0A437AKP4_9MICR</name>
<dbReference type="Proteomes" id="UP000282876">
    <property type="component" value="Unassembled WGS sequence"/>
</dbReference>
<organism evidence="2 3">
    <name type="scientific">Tubulinosema ratisbonensis</name>
    <dbReference type="NCBI Taxonomy" id="291195"/>
    <lineage>
        <taxon>Eukaryota</taxon>
        <taxon>Fungi</taxon>
        <taxon>Fungi incertae sedis</taxon>
        <taxon>Microsporidia</taxon>
        <taxon>Tubulinosematoidea</taxon>
        <taxon>Tubulinosematidae</taxon>
        <taxon>Tubulinosema</taxon>
    </lineage>
</organism>
<comment type="caution">
    <text evidence="2">The sequence shown here is derived from an EMBL/GenBank/DDBJ whole genome shotgun (WGS) entry which is preliminary data.</text>
</comment>
<feature type="compositionally biased region" description="Basic and acidic residues" evidence="1">
    <location>
        <begin position="431"/>
        <end position="448"/>
    </location>
</feature>
<accession>A0A437AKP4</accession>
<keyword evidence="3" id="KW-1185">Reference proteome</keyword>
<proteinExistence type="predicted"/>
<sequence>MDPSLLSINKKYTILKERIEWLRSYMTYISNITKRSADLYFRSTEIPRDNAWRDDVIHEFVEIADKSRKVSDELSEKIEKNIIENLSEIEVEISKILTLMKKEIKNNLKEEDGLFVELQNKKEAHKNVWLSNDYDPWLTEYELKMTIKKYFDLREEKEQKLIGKKEEYEILFKDYTHKYENIVKYSVEMIKSYFFNMSSFYESDFLSNPNKFTFYDAKGNVNYEEIIHEKKDLSQIFFNDILDSIKNEVSTENFLKNLKIKKFMICKHKSSSFYKLKFLILTEHNFLHFFDLHDLEKKFTRYAQLIKRLNEIPYNKFTSFILSSSDTLTKEEEKELKELTDLVFQNLDDFNLCKEYSVYFVDKKTRINRTKNEISIFEKPKNQILGFFPKIVKIKAFITNDLYELIYYSEENIQRDNEENKEDENQNLENSDLKNVEEKTVSDIKIEEDNPWND</sequence>
<dbReference type="InterPro" id="IPR031505">
    <property type="entry name" value="DUF5098"/>
</dbReference>
<dbReference type="OrthoDB" id="2193759at2759"/>